<comment type="caution">
    <text evidence="2">The sequence shown here is derived from an EMBL/GenBank/DDBJ whole genome shotgun (WGS) entry which is preliminary data.</text>
</comment>
<dbReference type="InterPro" id="IPR028946">
    <property type="entry name" value="Ntox44"/>
</dbReference>
<gene>
    <name evidence="2" type="ORF">NW209_14520</name>
</gene>
<keyword evidence="3" id="KW-1185">Reference proteome</keyword>
<accession>A0AAW5N437</accession>
<dbReference type="Pfam" id="PF15607">
    <property type="entry name" value="Ntox44"/>
    <property type="match status" value="1"/>
</dbReference>
<dbReference type="Proteomes" id="UP001204579">
    <property type="component" value="Unassembled WGS sequence"/>
</dbReference>
<protein>
    <submittedName>
        <fullName evidence="2">Polymorphic toxin type 44 domain-containing protein</fullName>
    </submittedName>
</protein>
<organism evidence="2 3">
    <name type="scientific">Phocaeicola barnesiae</name>
    <dbReference type="NCBI Taxonomy" id="376804"/>
    <lineage>
        <taxon>Bacteria</taxon>
        <taxon>Pseudomonadati</taxon>
        <taxon>Bacteroidota</taxon>
        <taxon>Bacteroidia</taxon>
        <taxon>Bacteroidales</taxon>
        <taxon>Bacteroidaceae</taxon>
        <taxon>Phocaeicola</taxon>
    </lineage>
</organism>
<evidence type="ECO:0000313" key="3">
    <source>
        <dbReference type="Proteomes" id="UP001204579"/>
    </source>
</evidence>
<evidence type="ECO:0000313" key="2">
    <source>
        <dbReference type="EMBL" id="MCR8875202.1"/>
    </source>
</evidence>
<evidence type="ECO:0000259" key="1">
    <source>
        <dbReference type="Pfam" id="PF15607"/>
    </source>
</evidence>
<sequence length="184" mass="20796">MGRAAVSTFAPNYNIANTVSDRISGRIQTYQKWKGLVAAKKDGITRKIKELQGGDWACDSTTQLKFMYDIWSNIHYGFVGRYVGFTAFELVNGAGFAQLGDNNRSYSTWAKQYISNRFVDFGDADIIGAFDDAEDTQAIKVGMSLFNKFGAIPSTLTPQLILDELYLFYRNNKPLHIEKCEYHK</sequence>
<dbReference type="EMBL" id="JANRHJ010000022">
    <property type="protein sequence ID" value="MCR8875202.1"/>
    <property type="molecule type" value="Genomic_DNA"/>
</dbReference>
<feature type="domain" description="Bacterial toxin 44" evidence="1">
    <location>
        <begin position="63"/>
        <end position="147"/>
    </location>
</feature>
<reference evidence="2 3" key="1">
    <citation type="submission" date="2022-08" db="EMBL/GenBank/DDBJ databases">
        <authorList>
            <person name="Zeman M."/>
            <person name="Kubasova T."/>
        </authorList>
    </citation>
    <scope>NUCLEOTIDE SEQUENCE [LARGE SCALE GENOMIC DNA]</scope>
    <source>
        <strain evidence="2 3">ET62</strain>
    </source>
</reference>
<name>A0AAW5N437_9BACT</name>
<dbReference type="AlphaFoldDB" id="A0AAW5N437"/>
<proteinExistence type="predicted"/>